<evidence type="ECO:0000259" key="1">
    <source>
        <dbReference type="Pfam" id="PF18078"/>
    </source>
</evidence>
<protein>
    <recommendedName>
        <fullName evidence="1">SNTX thioredoxin-like domain-containing protein</fullName>
    </recommendedName>
</protein>
<proteinExistence type="predicted"/>
<dbReference type="OrthoDB" id="8954335at2759"/>
<dbReference type="InterPro" id="IPR040581">
    <property type="entry name" value="Thioredoxin_11"/>
</dbReference>
<dbReference type="Pfam" id="PF18078">
    <property type="entry name" value="Thioredoxin_11"/>
    <property type="match status" value="1"/>
</dbReference>
<dbReference type="PANTHER" id="PTHR31594">
    <property type="entry name" value="AIG1-TYPE G DOMAIN-CONTAINING PROTEIN"/>
    <property type="match status" value="1"/>
</dbReference>
<comment type="caution">
    <text evidence="2">The sequence shown here is derived from an EMBL/GenBank/DDBJ whole genome shotgun (WGS) entry which is preliminary data.</text>
</comment>
<dbReference type="AlphaFoldDB" id="A0A7J5ZBQ2"/>
<evidence type="ECO:0000313" key="3">
    <source>
        <dbReference type="Proteomes" id="UP000518266"/>
    </source>
</evidence>
<gene>
    <name evidence="2" type="ORF">F7725_010959</name>
</gene>
<reference evidence="2 3" key="1">
    <citation type="submission" date="2020-03" db="EMBL/GenBank/DDBJ databases">
        <title>Dissostichus mawsoni Genome sequencing and assembly.</title>
        <authorList>
            <person name="Park H."/>
        </authorList>
    </citation>
    <scope>NUCLEOTIDE SEQUENCE [LARGE SCALE GENOMIC DNA]</scope>
    <source>
        <strain evidence="2">DM0001</strain>
        <tissue evidence="2">Muscle</tissue>
    </source>
</reference>
<dbReference type="Proteomes" id="UP000518266">
    <property type="component" value="Unassembled WGS sequence"/>
</dbReference>
<dbReference type="EMBL" id="JAAKFY010000004">
    <property type="protein sequence ID" value="KAF3857758.1"/>
    <property type="molecule type" value="Genomic_DNA"/>
</dbReference>
<accession>A0A7J5ZBQ2</accession>
<sequence length="142" mass="16003">MDCKEREISILKSYTNMMKNTQIVPCENDLHEKFSKQSRLDFAEANKENKNITFLTVGLTNETQKGASIYLYTDGFSVNENFEPPSKPATVTGSDINHSSVTLNFLHPDLELRTSPPTLLSTVSVERTAGNKRQHPKLKKSQ</sequence>
<organism evidence="2 3">
    <name type="scientific">Dissostichus mawsoni</name>
    <name type="common">Antarctic cod</name>
    <dbReference type="NCBI Taxonomy" id="36200"/>
    <lineage>
        <taxon>Eukaryota</taxon>
        <taxon>Metazoa</taxon>
        <taxon>Chordata</taxon>
        <taxon>Craniata</taxon>
        <taxon>Vertebrata</taxon>
        <taxon>Euteleostomi</taxon>
        <taxon>Actinopterygii</taxon>
        <taxon>Neopterygii</taxon>
        <taxon>Teleostei</taxon>
        <taxon>Neoteleostei</taxon>
        <taxon>Acanthomorphata</taxon>
        <taxon>Eupercaria</taxon>
        <taxon>Perciformes</taxon>
        <taxon>Notothenioidei</taxon>
        <taxon>Nototheniidae</taxon>
        <taxon>Dissostichus</taxon>
    </lineage>
</organism>
<keyword evidence="3" id="KW-1185">Reference proteome</keyword>
<name>A0A7J5ZBQ2_DISMA</name>
<dbReference type="PANTHER" id="PTHR31594:SF14">
    <property type="entry name" value="FIBRONECTIN TYPE-III DOMAIN-CONTAINING PROTEIN"/>
    <property type="match status" value="1"/>
</dbReference>
<evidence type="ECO:0000313" key="2">
    <source>
        <dbReference type="EMBL" id="KAF3857758.1"/>
    </source>
</evidence>
<feature type="domain" description="SNTX thioredoxin-like" evidence="1">
    <location>
        <begin position="39"/>
        <end position="84"/>
    </location>
</feature>
<dbReference type="InterPro" id="IPR052090">
    <property type="entry name" value="Cytolytic_pore-forming_toxin"/>
</dbReference>